<dbReference type="PROSITE" id="PS51257">
    <property type="entry name" value="PROKAR_LIPOPROTEIN"/>
    <property type="match status" value="1"/>
</dbReference>
<evidence type="ECO:0000313" key="4">
    <source>
        <dbReference type="Proteomes" id="UP000544054"/>
    </source>
</evidence>
<name>A0A7Y0AJE6_9FLAO</name>
<feature type="chain" id="PRO_5031173479" evidence="1">
    <location>
        <begin position="22"/>
        <end position="151"/>
    </location>
</feature>
<dbReference type="RefSeq" id="WP_169233018.1">
    <property type="nucleotide sequence ID" value="NZ_JABBGI010000001.1"/>
</dbReference>
<feature type="signal peptide" evidence="1">
    <location>
        <begin position="1"/>
        <end position="21"/>
    </location>
</feature>
<dbReference type="EMBL" id="JABBGI010000001">
    <property type="protein sequence ID" value="NML68433.1"/>
    <property type="molecule type" value="Genomic_DNA"/>
</dbReference>
<gene>
    <name evidence="3" type="ORF">HHL23_01255</name>
</gene>
<evidence type="ECO:0000259" key="2">
    <source>
        <dbReference type="Pfam" id="PF20545"/>
    </source>
</evidence>
<dbReference type="Proteomes" id="UP000544054">
    <property type="component" value="Unassembled WGS sequence"/>
</dbReference>
<evidence type="ECO:0000256" key="1">
    <source>
        <dbReference type="SAM" id="SignalP"/>
    </source>
</evidence>
<protein>
    <submittedName>
        <fullName evidence="3">Competence protein ComL</fullName>
    </submittedName>
</protein>
<comment type="caution">
    <text evidence="3">The sequence shown here is derived from an EMBL/GenBank/DDBJ whole genome shotgun (WGS) entry which is preliminary data.</text>
</comment>
<reference evidence="3 4" key="1">
    <citation type="submission" date="2020-04" db="EMBL/GenBank/DDBJ databases">
        <title>Chryseobacterium sp. RP-3-3 sp. nov., isolated from Jeju soil.</title>
        <authorList>
            <person name="Dahal R.H."/>
        </authorList>
    </citation>
    <scope>NUCLEOTIDE SEQUENCE [LARGE SCALE GENOMIC DNA]</scope>
    <source>
        <strain evidence="3 4">RP-3-3</strain>
    </source>
</reference>
<feature type="domain" description="DUF6759" evidence="2">
    <location>
        <begin position="53"/>
        <end position="144"/>
    </location>
</feature>
<proteinExistence type="predicted"/>
<dbReference type="InterPro" id="IPR046647">
    <property type="entry name" value="DUF6759"/>
</dbReference>
<sequence>MKKLFVFSVISLSLISCNANYGNYPIRTTYPSASGTSAANTEREYTELLKTYKPETAEVLTDLLNDDSPMNPRTSISVENKSPCNMVLTVSSSGFFKKIPIASGKVGYTMVPKNQNYRLSGMLCNSSYQSTKFISTSYAIKISNLTSPEKG</sequence>
<accession>A0A7Y0AJE6</accession>
<evidence type="ECO:0000313" key="3">
    <source>
        <dbReference type="EMBL" id="NML68433.1"/>
    </source>
</evidence>
<dbReference type="AlphaFoldDB" id="A0A7Y0AJE6"/>
<keyword evidence="1" id="KW-0732">Signal</keyword>
<dbReference type="Pfam" id="PF20545">
    <property type="entry name" value="DUF6759"/>
    <property type="match status" value="1"/>
</dbReference>
<organism evidence="3 4">
    <name type="scientific">Chryseobacterium antibioticum</name>
    <dbReference type="NCBI Taxonomy" id="2728847"/>
    <lineage>
        <taxon>Bacteria</taxon>
        <taxon>Pseudomonadati</taxon>
        <taxon>Bacteroidota</taxon>
        <taxon>Flavobacteriia</taxon>
        <taxon>Flavobacteriales</taxon>
        <taxon>Weeksellaceae</taxon>
        <taxon>Chryseobacterium group</taxon>
        <taxon>Chryseobacterium</taxon>
    </lineage>
</organism>
<keyword evidence="4" id="KW-1185">Reference proteome</keyword>